<dbReference type="Pfam" id="PF04434">
    <property type="entry name" value="SWIM"/>
    <property type="match status" value="1"/>
</dbReference>
<evidence type="ECO:0000256" key="1">
    <source>
        <dbReference type="PROSITE-ProRule" id="PRU00325"/>
    </source>
</evidence>
<dbReference type="InterPro" id="IPR007527">
    <property type="entry name" value="Znf_SWIM"/>
</dbReference>
<gene>
    <name evidence="4" type="ORF">ET418_07040</name>
</gene>
<feature type="domain" description="SWIM-type" evidence="3">
    <location>
        <begin position="16"/>
        <end position="53"/>
    </location>
</feature>
<feature type="coiled-coil region" evidence="2">
    <location>
        <begin position="76"/>
        <end position="103"/>
    </location>
</feature>
<name>A0A5A9XK45_9BACT</name>
<protein>
    <recommendedName>
        <fullName evidence="3">SWIM-type domain-containing protein</fullName>
    </recommendedName>
</protein>
<organism evidence="4 5">
    <name type="scientific">Oryzomonas rubra</name>
    <dbReference type="NCBI Taxonomy" id="2509454"/>
    <lineage>
        <taxon>Bacteria</taxon>
        <taxon>Pseudomonadati</taxon>
        <taxon>Thermodesulfobacteriota</taxon>
        <taxon>Desulfuromonadia</taxon>
        <taxon>Geobacterales</taxon>
        <taxon>Geobacteraceae</taxon>
        <taxon>Oryzomonas</taxon>
    </lineage>
</organism>
<dbReference type="GO" id="GO:0008270">
    <property type="term" value="F:zinc ion binding"/>
    <property type="evidence" value="ECO:0007669"/>
    <property type="project" value="UniProtKB-KW"/>
</dbReference>
<keyword evidence="1" id="KW-0862">Zinc</keyword>
<sequence>MNELIFFVQGSAKEPYKVTFQKKGANLSAYCTCPAGDNGQYCKHRFSILGGVTDGIVSANELDVEIVTSWLAGSDIEAALNDVLNAEEQFEIAKLKLSTAKKQLAKVLRD</sequence>
<reference evidence="4 5" key="1">
    <citation type="submission" date="2019-04" db="EMBL/GenBank/DDBJ databases">
        <title>Geobacter ruber sp. nov., ferric-reducing bacteria isolated from paddy soil.</title>
        <authorList>
            <person name="Xu Z."/>
            <person name="Masuda Y."/>
            <person name="Itoh H."/>
            <person name="Senoo K."/>
        </authorList>
    </citation>
    <scope>NUCLEOTIDE SEQUENCE [LARGE SCALE GENOMIC DNA]</scope>
    <source>
        <strain evidence="4 5">Red88</strain>
    </source>
</reference>
<comment type="caution">
    <text evidence="4">The sequence shown here is derived from an EMBL/GenBank/DDBJ whole genome shotgun (WGS) entry which is preliminary data.</text>
</comment>
<dbReference type="PROSITE" id="PS50966">
    <property type="entry name" value="ZF_SWIM"/>
    <property type="match status" value="1"/>
</dbReference>
<dbReference type="Proteomes" id="UP000324298">
    <property type="component" value="Unassembled WGS sequence"/>
</dbReference>
<evidence type="ECO:0000259" key="3">
    <source>
        <dbReference type="PROSITE" id="PS50966"/>
    </source>
</evidence>
<dbReference type="AlphaFoldDB" id="A0A5A9XK45"/>
<keyword evidence="1" id="KW-0863">Zinc-finger</keyword>
<dbReference type="RefSeq" id="WP_149306872.1">
    <property type="nucleotide sequence ID" value="NZ_SRSD01000003.1"/>
</dbReference>
<keyword evidence="5" id="KW-1185">Reference proteome</keyword>
<accession>A0A5A9XK45</accession>
<evidence type="ECO:0000256" key="2">
    <source>
        <dbReference type="SAM" id="Coils"/>
    </source>
</evidence>
<evidence type="ECO:0000313" key="5">
    <source>
        <dbReference type="Proteomes" id="UP000324298"/>
    </source>
</evidence>
<dbReference type="EMBL" id="SRSD01000003">
    <property type="protein sequence ID" value="KAA0893557.1"/>
    <property type="molecule type" value="Genomic_DNA"/>
</dbReference>
<dbReference type="OrthoDB" id="7875935at2"/>
<evidence type="ECO:0000313" key="4">
    <source>
        <dbReference type="EMBL" id="KAA0893557.1"/>
    </source>
</evidence>
<keyword evidence="2" id="KW-0175">Coiled coil</keyword>
<keyword evidence="1" id="KW-0479">Metal-binding</keyword>
<proteinExistence type="predicted"/>